<evidence type="ECO:0000313" key="9">
    <source>
        <dbReference type="Proteomes" id="UP000576821"/>
    </source>
</evidence>
<evidence type="ECO:0000313" key="8">
    <source>
        <dbReference type="EMBL" id="NIJ18209.1"/>
    </source>
</evidence>
<feature type="binding site" description="covalent" evidence="7">
    <location>
        <position position="138"/>
    </location>
    <ligand>
        <name>heme c</name>
        <dbReference type="ChEBI" id="CHEBI:61717"/>
    </ligand>
</feature>
<dbReference type="Proteomes" id="UP000576821">
    <property type="component" value="Unassembled WGS sequence"/>
</dbReference>
<name>A0A846M8Q5_9SPHN</name>
<gene>
    <name evidence="8" type="ORF">FHS54_003209</name>
</gene>
<evidence type="ECO:0000256" key="4">
    <source>
        <dbReference type="ARBA" id="ARBA00022982"/>
    </source>
</evidence>
<comment type="PTM">
    <text evidence="7">Binds 1 heme group per subunit.</text>
</comment>
<evidence type="ECO:0000256" key="2">
    <source>
        <dbReference type="ARBA" id="ARBA00022617"/>
    </source>
</evidence>
<evidence type="ECO:0000256" key="6">
    <source>
        <dbReference type="PIRSR" id="PIRSR000027-1"/>
    </source>
</evidence>
<proteinExistence type="predicted"/>
<evidence type="ECO:0000256" key="5">
    <source>
        <dbReference type="ARBA" id="ARBA00023004"/>
    </source>
</evidence>
<dbReference type="EMBL" id="JAASQR010000004">
    <property type="protein sequence ID" value="NIJ18209.1"/>
    <property type="molecule type" value="Genomic_DNA"/>
</dbReference>
<dbReference type="GO" id="GO:0020037">
    <property type="term" value="F:heme binding"/>
    <property type="evidence" value="ECO:0007669"/>
    <property type="project" value="InterPro"/>
</dbReference>
<dbReference type="InterPro" id="IPR012127">
    <property type="entry name" value="Cyt_c_prime"/>
</dbReference>
<dbReference type="InterPro" id="IPR002321">
    <property type="entry name" value="Cyt_c_II"/>
</dbReference>
<dbReference type="SUPFAM" id="SSF47175">
    <property type="entry name" value="Cytochromes"/>
    <property type="match status" value="1"/>
</dbReference>
<evidence type="ECO:0000256" key="3">
    <source>
        <dbReference type="ARBA" id="ARBA00022723"/>
    </source>
</evidence>
<dbReference type="GO" id="GO:0042597">
    <property type="term" value="C:periplasmic space"/>
    <property type="evidence" value="ECO:0007669"/>
    <property type="project" value="InterPro"/>
</dbReference>
<evidence type="ECO:0000256" key="1">
    <source>
        <dbReference type="ARBA" id="ARBA00022448"/>
    </source>
</evidence>
<protein>
    <submittedName>
        <fullName evidence="8">Cytochrome c556</fullName>
    </submittedName>
</protein>
<evidence type="ECO:0000256" key="7">
    <source>
        <dbReference type="PIRSR" id="PIRSR000027-2"/>
    </source>
</evidence>
<reference evidence="8 9" key="1">
    <citation type="submission" date="2020-03" db="EMBL/GenBank/DDBJ databases">
        <title>Genomic Encyclopedia of Type Strains, Phase IV (KMG-IV): sequencing the most valuable type-strain genomes for metagenomic binning, comparative biology and taxonomic classification.</title>
        <authorList>
            <person name="Goeker M."/>
        </authorList>
    </citation>
    <scope>NUCLEOTIDE SEQUENCE [LARGE SCALE GENOMIC DNA]</scope>
    <source>
        <strain evidence="8 9">DSM 21299</strain>
    </source>
</reference>
<organism evidence="8 9">
    <name type="scientific">Sphingobium vermicomposti</name>
    <dbReference type="NCBI Taxonomy" id="529005"/>
    <lineage>
        <taxon>Bacteria</taxon>
        <taxon>Pseudomonadati</taxon>
        <taxon>Pseudomonadota</taxon>
        <taxon>Alphaproteobacteria</taxon>
        <taxon>Sphingomonadales</taxon>
        <taxon>Sphingomonadaceae</taxon>
        <taxon>Sphingobium</taxon>
    </lineage>
</organism>
<dbReference type="GO" id="GO:0009055">
    <property type="term" value="F:electron transfer activity"/>
    <property type="evidence" value="ECO:0007669"/>
    <property type="project" value="InterPro"/>
</dbReference>
<feature type="binding site" description="covalent" evidence="7">
    <location>
        <position position="135"/>
    </location>
    <ligand>
        <name>heme c</name>
        <dbReference type="ChEBI" id="CHEBI:61717"/>
    </ligand>
</feature>
<keyword evidence="4" id="KW-0249">Electron transport</keyword>
<dbReference type="GO" id="GO:0022900">
    <property type="term" value="P:electron transport chain"/>
    <property type="evidence" value="ECO:0007669"/>
    <property type="project" value="InterPro"/>
</dbReference>
<dbReference type="InterPro" id="IPR015984">
    <property type="entry name" value="Cyt_c_prime_subgr"/>
</dbReference>
<dbReference type="AlphaFoldDB" id="A0A846M8Q5"/>
<dbReference type="PIRSF" id="PIRSF000027">
    <property type="entry name" value="Cytc_c_prime"/>
    <property type="match status" value="1"/>
</dbReference>
<comment type="caution">
    <text evidence="8">The sequence shown here is derived from an EMBL/GenBank/DDBJ whole genome shotgun (WGS) entry which is preliminary data.</text>
</comment>
<dbReference type="PRINTS" id="PR00608">
    <property type="entry name" value="CYTCHROMECII"/>
</dbReference>
<keyword evidence="2 7" id="KW-0349">Heme</keyword>
<dbReference type="GO" id="GO:0005506">
    <property type="term" value="F:iron ion binding"/>
    <property type="evidence" value="ECO:0007669"/>
    <property type="project" value="InterPro"/>
</dbReference>
<accession>A0A846M8Q5</accession>
<keyword evidence="9" id="KW-1185">Reference proteome</keyword>
<dbReference type="Gene3D" id="1.20.120.10">
    <property type="entry name" value="Cytochrome c/b562"/>
    <property type="match status" value="1"/>
</dbReference>
<feature type="binding site" description="axial binding residue" evidence="6">
    <location>
        <position position="139"/>
    </location>
    <ligand>
        <name>heme c</name>
        <dbReference type="ChEBI" id="CHEBI:61717"/>
    </ligand>
    <ligandPart>
        <name>Fe</name>
        <dbReference type="ChEBI" id="CHEBI:18248"/>
    </ligandPart>
</feature>
<dbReference type="PROSITE" id="PS51009">
    <property type="entry name" value="CYTCII"/>
    <property type="match status" value="1"/>
</dbReference>
<dbReference type="InterPro" id="IPR010980">
    <property type="entry name" value="Cyt_c/b562"/>
</dbReference>
<dbReference type="Pfam" id="PF01322">
    <property type="entry name" value="Cytochrom_C_2"/>
    <property type="match status" value="1"/>
</dbReference>
<sequence>MTLFAGSYAAYSAYAASPEATNAVNARKANYKEIGGAFKTINDELKSGAPDMNTVRPSAAVIARRSALQLKFFPRGSGPESGLKTRAKAEIWKDSATFTKLQNDMVSAANQLSAAAAKGDVAAMSAARNTLGGTCKSCHDRFRVPG</sequence>
<keyword evidence="3 6" id="KW-0479">Metal-binding</keyword>
<keyword evidence="1" id="KW-0813">Transport</keyword>
<keyword evidence="5 6" id="KW-0408">Iron</keyword>